<accession>A0A0F9KTQ3</accession>
<comment type="caution">
    <text evidence="1">The sequence shown here is derived from an EMBL/GenBank/DDBJ whole genome shotgun (WGS) entry which is preliminary data.</text>
</comment>
<sequence length="51" mass="5909">MTFQDPELNRLAQQIVNRPPPGQPPPRVDPKAALARVLREQARRARRRLVQ</sequence>
<name>A0A0F9KTQ3_9ZZZZ</name>
<dbReference type="AlphaFoldDB" id="A0A0F9KTQ3"/>
<protein>
    <submittedName>
        <fullName evidence="1">Uncharacterized protein</fullName>
    </submittedName>
</protein>
<proteinExistence type="predicted"/>
<reference evidence="1" key="1">
    <citation type="journal article" date="2015" name="Nature">
        <title>Complex archaea that bridge the gap between prokaryotes and eukaryotes.</title>
        <authorList>
            <person name="Spang A."/>
            <person name="Saw J.H."/>
            <person name="Jorgensen S.L."/>
            <person name="Zaremba-Niedzwiedzka K."/>
            <person name="Martijn J."/>
            <person name="Lind A.E."/>
            <person name="van Eijk R."/>
            <person name="Schleper C."/>
            <person name="Guy L."/>
            <person name="Ettema T.J."/>
        </authorList>
    </citation>
    <scope>NUCLEOTIDE SEQUENCE</scope>
</reference>
<organism evidence="1">
    <name type="scientific">marine sediment metagenome</name>
    <dbReference type="NCBI Taxonomy" id="412755"/>
    <lineage>
        <taxon>unclassified sequences</taxon>
        <taxon>metagenomes</taxon>
        <taxon>ecological metagenomes</taxon>
    </lineage>
</organism>
<evidence type="ECO:0000313" key="1">
    <source>
        <dbReference type="EMBL" id="KKM25478.1"/>
    </source>
</evidence>
<gene>
    <name evidence="1" type="ORF">LCGC14_1594580</name>
</gene>
<dbReference type="EMBL" id="LAZR01012710">
    <property type="protein sequence ID" value="KKM25478.1"/>
    <property type="molecule type" value="Genomic_DNA"/>
</dbReference>